<keyword evidence="3" id="KW-0614">Plasmid</keyword>
<dbReference type="PANTHER" id="PTHR38589">
    <property type="entry name" value="BLR0621 PROTEIN"/>
    <property type="match status" value="1"/>
</dbReference>
<keyword evidence="1" id="KW-0573">Peptidoglycan synthesis</keyword>
<keyword evidence="1" id="KW-0133">Cell shape</keyword>
<dbReference type="OrthoDB" id="9804204at2"/>
<gene>
    <name evidence="3" type="ORF">CCGE525_28540</name>
</gene>
<dbReference type="EMBL" id="CP032695">
    <property type="protein sequence ID" value="AYG62694.1"/>
    <property type="molecule type" value="Genomic_DNA"/>
</dbReference>
<evidence type="ECO:0000256" key="1">
    <source>
        <dbReference type="PROSITE-ProRule" id="PRU01373"/>
    </source>
</evidence>
<keyword evidence="1" id="KW-0961">Cell wall biogenesis/degradation</keyword>
<dbReference type="InterPro" id="IPR005490">
    <property type="entry name" value="LD_TPept_cat_dom"/>
</dbReference>
<evidence type="ECO:0000313" key="3">
    <source>
        <dbReference type="EMBL" id="AYG62694.1"/>
    </source>
</evidence>
<dbReference type="Pfam" id="PF03734">
    <property type="entry name" value="YkuD"/>
    <property type="match status" value="1"/>
</dbReference>
<dbReference type="GO" id="GO:0016740">
    <property type="term" value="F:transferase activity"/>
    <property type="evidence" value="ECO:0007669"/>
    <property type="project" value="InterPro"/>
</dbReference>
<proteinExistence type="predicted"/>
<evidence type="ECO:0000259" key="2">
    <source>
        <dbReference type="PROSITE" id="PS52029"/>
    </source>
</evidence>
<feature type="active site" description="Nucleophile" evidence="1">
    <location>
        <position position="192"/>
    </location>
</feature>
<keyword evidence="4" id="KW-1185">Reference proteome</keyword>
<dbReference type="KEGG" id="rjg:CCGE525_28540"/>
<dbReference type="GO" id="GO:0071555">
    <property type="term" value="P:cell wall organization"/>
    <property type="evidence" value="ECO:0007669"/>
    <property type="project" value="UniProtKB-UniRule"/>
</dbReference>
<dbReference type="GO" id="GO:0009252">
    <property type="term" value="P:peptidoglycan biosynthetic process"/>
    <property type="evidence" value="ECO:0007669"/>
    <property type="project" value="UniProtKB-KW"/>
</dbReference>
<name>A0A387G2Z4_9HYPH</name>
<feature type="active site" description="Proton donor/acceptor" evidence="1">
    <location>
        <position position="180"/>
    </location>
</feature>
<organism evidence="3 4">
    <name type="scientific">Rhizobium jaguaris</name>
    <dbReference type="NCBI Taxonomy" id="1312183"/>
    <lineage>
        <taxon>Bacteria</taxon>
        <taxon>Pseudomonadati</taxon>
        <taxon>Pseudomonadota</taxon>
        <taxon>Alphaproteobacteria</taxon>
        <taxon>Hyphomicrobiales</taxon>
        <taxon>Rhizobiaceae</taxon>
        <taxon>Rhizobium/Agrobacterium group</taxon>
        <taxon>Rhizobium</taxon>
    </lineage>
</organism>
<feature type="domain" description="L,D-TPase catalytic" evidence="2">
    <location>
        <begin position="38"/>
        <end position="216"/>
    </location>
</feature>
<dbReference type="PANTHER" id="PTHR38589:SF1">
    <property type="entry name" value="BLR0621 PROTEIN"/>
    <property type="match status" value="1"/>
</dbReference>
<reference evidence="3 4" key="1">
    <citation type="submission" date="2018-10" db="EMBL/GenBank/DDBJ databases">
        <title>Rhizobium etli, R. leguminosarum and a new Rhizobium genospecies from Phaseolus dumosus.</title>
        <authorList>
            <person name="Ramirez-Puebla S.T."/>
            <person name="Rogel-Hernandez M.A."/>
            <person name="Guerrero G."/>
            <person name="Ormeno-Orrillo E."/>
            <person name="Martinez-Romero J.C."/>
            <person name="Negrete-Yankelevich S."/>
            <person name="Martinez-Romero E."/>
        </authorList>
    </citation>
    <scope>NUCLEOTIDE SEQUENCE [LARGE SCALE GENOMIC DNA]</scope>
    <source>
        <strain evidence="3 4">CCGE525</strain>
        <plasmid evidence="4">prccge525c</plasmid>
    </source>
</reference>
<sequence>MPTGPIQVTKIIHEHSNEPGILEFLLVTAVVPHHDHLPTVKVRVPRNSTELHYGTLSIGEWTAPCIVGRGGLIAASLKREGDGCTPIGIFPLRYGFYNSSRWTPPPSGLPFPFVPMTDEMVWEEDAESPSYNRLTITPGGAPDAERLNRVRPEPLFDIVVPIGYNDASVEPYRGSALFVHAARADMSGTAGCVAVRQSDLRHLVSRLVPGMVIDIDFDDGQKGGGAIKSSSGTPA</sequence>
<comment type="pathway">
    <text evidence="1">Cell wall biogenesis; peptidoglycan biosynthesis.</text>
</comment>
<dbReference type="Proteomes" id="UP000282195">
    <property type="component" value="Plasmid pRCCGE525c"/>
</dbReference>
<protein>
    <recommendedName>
        <fullName evidence="2">L,D-TPase catalytic domain-containing protein</fullName>
    </recommendedName>
</protein>
<evidence type="ECO:0000313" key="4">
    <source>
        <dbReference type="Proteomes" id="UP000282195"/>
    </source>
</evidence>
<accession>A0A387G2Z4</accession>
<geneLocation type="plasmid" evidence="4">
    <name>prccge525c</name>
</geneLocation>
<dbReference type="GO" id="GO:0008360">
    <property type="term" value="P:regulation of cell shape"/>
    <property type="evidence" value="ECO:0007669"/>
    <property type="project" value="UniProtKB-UniRule"/>
</dbReference>
<dbReference type="AlphaFoldDB" id="A0A387G2Z4"/>
<dbReference type="PROSITE" id="PS52029">
    <property type="entry name" value="LD_TPASE"/>
    <property type="match status" value="1"/>
</dbReference>